<keyword evidence="4" id="KW-1185">Reference proteome</keyword>
<dbReference type="EMBL" id="JAMWYK010000002">
    <property type="protein sequence ID" value="MCO0832052.1"/>
    <property type="molecule type" value="Genomic_DNA"/>
</dbReference>
<protein>
    <submittedName>
        <fullName evidence="3">Uncharacterized protein</fullName>
    </submittedName>
</protein>
<keyword evidence="2" id="KW-0812">Transmembrane</keyword>
<proteinExistence type="predicted"/>
<evidence type="ECO:0000313" key="3">
    <source>
        <dbReference type="EMBL" id="MCO0832052.1"/>
    </source>
</evidence>
<dbReference type="Proteomes" id="UP001523234">
    <property type="component" value="Unassembled WGS sequence"/>
</dbReference>
<feature type="region of interest" description="Disordered" evidence="1">
    <location>
        <begin position="1"/>
        <end position="43"/>
    </location>
</feature>
<feature type="transmembrane region" description="Helical" evidence="2">
    <location>
        <begin position="85"/>
        <end position="110"/>
    </location>
</feature>
<evidence type="ECO:0000313" key="4">
    <source>
        <dbReference type="Proteomes" id="UP001523234"/>
    </source>
</evidence>
<feature type="compositionally biased region" description="Basic and acidic residues" evidence="1">
    <location>
        <begin position="1"/>
        <end position="31"/>
    </location>
</feature>
<keyword evidence="2" id="KW-0472">Membrane</keyword>
<feature type="compositionally biased region" description="Polar residues" evidence="1">
    <location>
        <begin position="32"/>
        <end position="43"/>
    </location>
</feature>
<evidence type="ECO:0000256" key="2">
    <source>
        <dbReference type="SAM" id="Phobius"/>
    </source>
</evidence>
<dbReference type="RefSeq" id="WP_252442841.1">
    <property type="nucleotide sequence ID" value="NZ_JAMWYK010000002.1"/>
</dbReference>
<sequence length="123" mass="13989">MAEPENDKQVAEEATEKKTGKQTVEDVKKTAQESAKSALDSTKQAYDDAKKGNWHKLVETILCVIIFLIALRVIFGSIFNDTFTYLGELLMAAVTKSPWPIVFTGFVICYREEIRNLLNRLFR</sequence>
<comment type="caution">
    <text evidence="3">The sequence shown here is derived from an EMBL/GenBank/DDBJ whole genome shotgun (WGS) entry which is preliminary data.</text>
</comment>
<keyword evidence="2" id="KW-1133">Transmembrane helix</keyword>
<evidence type="ECO:0000256" key="1">
    <source>
        <dbReference type="SAM" id="MobiDB-lite"/>
    </source>
</evidence>
<reference evidence="3 4" key="1">
    <citation type="submission" date="2022-06" db="EMBL/GenBank/DDBJ databases">
        <title>Fructobacillus taiwanensis sp. nov., isolated from the honeybee.</title>
        <authorList>
            <person name="Chen Y.-S."/>
            <person name="Wang L.-T."/>
            <person name="Lee Y.-S."/>
            <person name="Chang Y.-C."/>
            <person name="Wu H.-C."/>
            <person name="Liao C.-Y."/>
            <person name="Chen W.-H."/>
            <person name="Deng J.-N."/>
            <person name="Wang Y.-H."/>
        </authorList>
    </citation>
    <scope>NUCLEOTIDE SEQUENCE [LARGE SCALE GENOMIC DNA]</scope>
    <source>
        <strain evidence="3 4">W13</strain>
    </source>
</reference>
<gene>
    <name evidence="3" type="ORF">NFX39_02955</name>
</gene>
<accession>A0ABT0ZQ05</accession>
<name>A0ABT0ZQ05_9LACO</name>
<organism evidence="3 4">
    <name type="scientific">Fructobacillus apis</name>
    <dbReference type="NCBI Taxonomy" id="2935017"/>
    <lineage>
        <taxon>Bacteria</taxon>
        <taxon>Bacillati</taxon>
        <taxon>Bacillota</taxon>
        <taxon>Bacilli</taxon>
        <taxon>Lactobacillales</taxon>
        <taxon>Lactobacillaceae</taxon>
        <taxon>Fructobacillus</taxon>
    </lineage>
</organism>
<feature type="transmembrane region" description="Helical" evidence="2">
    <location>
        <begin position="60"/>
        <end position="79"/>
    </location>
</feature>